<dbReference type="GO" id="GO:0005975">
    <property type="term" value="P:carbohydrate metabolic process"/>
    <property type="evidence" value="ECO:0007669"/>
    <property type="project" value="InterPro"/>
</dbReference>
<evidence type="ECO:0000313" key="3">
    <source>
        <dbReference type="Proteomes" id="UP000265515"/>
    </source>
</evidence>
<dbReference type="AlphaFoldDB" id="A0A388LL22"/>
<dbReference type="Pfam" id="PF07470">
    <property type="entry name" value="Glyco_hydro_88"/>
    <property type="match status" value="1"/>
</dbReference>
<dbReference type="InterPro" id="IPR010905">
    <property type="entry name" value="Glyco_hydro_88"/>
</dbReference>
<dbReference type="STRING" id="69332.A0A388LL22"/>
<dbReference type="GO" id="GO:0016787">
    <property type="term" value="F:hydrolase activity"/>
    <property type="evidence" value="ECO:0007669"/>
    <property type="project" value="UniProtKB-KW"/>
</dbReference>
<evidence type="ECO:0000256" key="1">
    <source>
        <dbReference type="ARBA" id="ARBA00022801"/>
    </source>
</evidence>
<dbReference type="PANTHER" id="PTHR33886">
    <property type="entry name" value="UNSATURATED RHAMNOGALACTURONAN HYDROLASE (EUROFUNG)"/>
    <property type="match status" value="1"/>
</dbReference>
<dbReference type="Gene3D" id="1.50.10.10">
    <property type="match status" value="1"/>
</dbReference>
<protein>
    <recommendedName>
        <fullName evidence="4">Glycosyl hydrolase family 88</fullName>
    </recommendedName>
</protein>
<dbReference type="Proteomes" id="UP000265515">
    <property type="component" value="Unassembled WGS sequence"/>
</dbReference>
<dbReference type="OMA" id="TAWDDIM"/>
<dbReference type="SUPFAM" id="SSF48208">
    <property type="entry name" value="Six-hairpin glycosidases"/>
    <property type="match status" value="1"/>
</dbReference>
<organism evidence="2 3">
    <name type="scientific">Chara braunii</name>
    <name type="common">Braun's stonewort</name>
    <dbReference type="NCBI Taxonomy" id="69332"/>
    <lineage>
        <taxon>Eukaryota</taxon>
        <taxon>Viridiplantae</taxon>
        <taxon>Streptophyta</taxon>
        <taxon>Charophyceae</taxon>
        <taxon>Charales</taxon>
        <taxon>Characeae</taxon>
        <taxon>Chara</taxon>
    </lineage>
</organism>
<keyword evidence="1" id="KW-0378">Hydrolase</keyword>
<dbReference type="PANTHER" id="PTHR33886:SF8">
    <property type="entry name" value="UNSATURATED RHAMNOGALACTURONAN HYDROLASE (EUROFUNG)"/>
    <property type="match status" value="1"/>
</dbReference>
<evidence type="ECO:0008006" key="4">
    <source>
        <dbReference type="Google" id="ProtNLM"/>
    </source>
</evidence>
<dbReference type="InterPro" id="IPR052043">
    <property type="entry name" value="PolySaccharide_Degr_Enz"/>
</dbReference>
<proteinExistence type="predicted"/>
<reference evidence="2 3" key="1">
    <citation type="journal article" date="2018" name="Cell">
        <title>The Chara Genome: Secondary Complexity and Implications for Plant Terrestrialization.</title>
        <authorList>
            <person name="Nishiyama T."/>
            <person name="Sakayama H."/>
            <person name="Vries J.D."/>
            <person name="Buschmann H."/>
            <person name="Saint-Marcoux D."/>
            <person name="Ullrich K.K."/>
            <person name="Haas F.B."/>
            <person name="Vanderstraeten L."/>
            <person name="Becker D."/>
            <person name="Lang D."/>
            <person name="Vosolsobe S."/>
            <person name="Rombauts S."/>
            <person name="Wilhelmsson P.K.I."/>
            <person name="Janitza P."/>
            <person name="Kern R."/>
            <person name="Heyl A."/>
            <person name="Rumpler F."/>
            <person name="Villalobos L.I.A.C."/>
            <person name="Clay J.M."/>
            <person name="Skokan R."/>
            <person name="Toyoda A."/>
            <person name="Suzuki Y."/>
            <person name="Kagoshima H."/>
            <person name="Schijlen E."/>
            <person name="Tajeshwar N."/>
            <person name="Catarino B."/>
            <person name="Hetherington A.J."/>
            <person name="Saltykova A."/>
            <person name="Bonnot C."/>
            <person name="Breuninger H."/>
            <person name="Symeonidi A."/>
            <person name="Radhakrishnan G.V."/>
            <person name="Van Nieuwerburgh F."/>
            <person name="Deforce D."/>
            <person name="Chang C."/>
            <person name="Karol K.G."/>
            <person name="Hedrich R."/>
            <person name="Ulvskov P."/>
            <person name="Glockner G."/>
            <person name="Delwiche C.F."/>
            <person name="Petrasek J."/>
            <person name="Van de Peer Y."/>
            <person name="Friml J."/>
            <person name="Beilby M."/>
            <person name="Dolan L."/>
            <person name="Kohara Y."/>
            <person name="Sugano S."/>
            <person name="Fujiyama A."/>
            <person name="Delaux P.-M."/>
            <person name="Quint M."/>
            <person name="TheiBen G."/>
            <person name="Hagemann M."/>
            <person name="Harholt J."/>
            <person name="Dunand C."/>
            <person name="Zachgo S."/>
            <person name="Langdale J."/>
            <person name="Maumus F."/>
            <person name="Straeten D.V.D."/>
            <person name="Gould S.B."/>
            <person name="Rensing S.A."/>
        </authorList>
    </citation>
    <scope>NUCLEOTIDE SEQUENCE [LARGE SCALE GENOMIC DNA]</scope>
    <source>
        <strain evidence="2 3">S276</strain>
    </source>
</reference>
<sequence length="455" mass="51091">MAGCGEKAAAMATARRSSAVVAAANGTLARAVFVTAWLALLFLSSAPSTAVAAVARFRGRTPLEWSKAMAESEIDRRGDSLFFGQFDPESDRPARWRYTTGLLAHALLRLQCPSYKSKPCRQRSPPGGKSDYYAWASKYINSFVLENGTIAGYNDTLYSLDDLMSGRALVAVWLTEKAPRLRKAIDTLLDQLKNQPRTYDGGYWHRIIYPGQMWLDGVYMAEPFYMQADCLPPRNCDKVDDVVLQFRLMDKHAYDPNTGLLFHGWDSLRKDIWADPVTGLNSDFWGRAMGWFSMAIVDTLDYIPASHKAERLWMTDLARKVAEGLLRWQDPESGVWYQVLTKGERTPPNYLESSASSMFVYFMARGMQRKYLDSATYLQPTLKAYKGIINRFVTVASNGSVSLNQICEVAGLGGREMRNGTFEYYVSEKIVSNDLKGVGPFILAGQAVHQLLHRH</sequence>
<comment type="caution">
    <text evidence="2">The sequence shown here is derived from an EMBL/GenBank/DDBJ whole genome shotgun (WGS) entry which is preliminary data.</text>
</comment>
<dbReference type="EMBL" id="BFEA01000423">
    <property type="protein sequence ID" value="GBG82933.1"/>
    <property type="molecule type" value="Genomic_DNA"/>
</dbReference>
<evidence type="ECO:0000313" key="2">
    <source>
        <dbReference type="EMBL" id="GBG82933.1"/>
    </source>
</evidence>
<dbReference type="OrthoDB" id="540611at2759"/>
<accession>A0A388LL22</accession>
<dbReference type="InterPro" id="IPR008928">
    <property type="entry name" value="6-hairpin_glycosidase_sf"/>
</dbReference>
<name>A0A388LL22_CHABU</name>
<gene>
    <name evidence="2" type="ORF">CBR_g36460</name>
</gene>
<dbReference type="InterPro" id="IPR012341">
    <property type="entry name" value="6hp_glycosidase-like_sf"/>
</dbReference>
<keyword evidence="3" id="KW-1185">Reference proteome</keyword>
<dbReference type="Gramene" id="GBG82933">
    <property type="protein sequence ID" value="GBG82933"/>
    <property type="gene ID" value="CBR_g36460"/>
</dbReference>